<keyword evidence="2" id="KW-1133">Transmembrane helix</keyword>
<dbReference type="OrthoDB" id="9808602at2"/>
<organism evidence="4 5">
    <name type="scientific">Paludibacterium purpuratum</name>
    <dbReference type="NCBI Taxonomy" id="1144873"/>
    <lineage>
        <taxon>Bacteria</taxon>
        <taxon>Pseudomonadati</taxon>
        <taxon>Pseudomonadota</taxon>
        <taxon>Betaproteobacteria</taxon>
        <taxon>Neisseriales</taxon>
        <taxon>Chromobacteriaceae</taxon>
        <taxon>Paludibacterium</taxon>
    </lineage>
</organism>
<proteinExistence type="inferred from homology"/>
<evidence type="ECO:0000313" key="5">
    <source>
        <dbReference type="Proteomes" id="UP000295611"/>
    </source>
</evidence>
<comment type="similarity">
    <text evidence="1">Belongs to the bacterial sugar transferase family.</text>
</comment>
<evidence type="ECO:0000313" key="4">
    <source>
        <dbReference type="EMBL" id="TDR80177.1"/>
    </source>
</evidence>
<dbReference type="InterPro" id="IPR003362">
    <property type="entry name" value="Bact_transf"/>
</dbReference>
<sequence length="210" mass="23681">MAVGSASRAPGSDRVKRGFDLLAAGMGLALLSPLLLLLALWVRLDSPGPVFFRQERVGRFGVPFRIHKFRTMRVDAERQGQLTVGTDVRVTGAGRWLRKTKLDELPQLLDVVLGRMSLVGPRPEVPRYVAYYPGDLRAKVLALRPGITDWASIRMIDENEILGRAEDPERAYIEQVLPEKLAYYAKYADSHTLFEDIRIIFATMMKIVSR</sequence>
<dbReference type="RefSeq" id="WP_133679559.1">
    <property type="nucleotide sequence ID" value="NZ_SNZP01000005.1"/>
</dbReference>
<dbReference type="EMBL" id="SNZP01000005">
    <property type="protein sequence ID" value="TDR80177.1"/>
    <property type="molecule type" value="Genomic_DNA"/>
</dbReference>
<dbReference type="GO" id="GO:0016780">
    <property type="term" value="F:phosphotransferase activity, for other substituted phosphate groups"/>
    <property type="evidence" value="ECO:0007669"/>
    <property type="project" value="TreeGrafter"/>
</dbReference>
<evidence type="ECO:0000259" key="3">
    <source>
        <dbReference type="Pfam" id="PF02397"/>
    </source>
</evidence>
<dbReference type="PANTHER" id="PTHR30576:SF20">
    <property type="entry name" value="QUINOVOSAMINEPHOSPHOTRANSFERAE-RELATED"/>
    <property type="match status" value="1"/>
</dbReference>
<keyword evidence="2" id="KW-0472">Membrane</keyword>
<accession>A0A4R7B9B1</accession>
<protein>
    <submittedName>
        <fullName evidence="4">Lipopolysaccharide/colanic/teichoic acid biosynthesis glycosyltransferase</fullName>
    </submittedName>
</protein>
<comment type="caution">
    <text evidence="4">The sequence shown here is derived from an EMBL/GenBank/DDBJ whole genome shotgun (WGS) entry which is preliminary data.</text>
</comment>
<evidence type="ECO:0000256" key="1">
    <source>
        <dbReference type="ARBA" id="ARBA00006464"/>
    </source>
</evidence>
<keyword evidence="4" id="KW-0808">Transferase</keyword>
<keyword evidence="5" id="KW-1185">Reference proteome</keyword>
<gene>
    <name evidence="4" type="ORF">DFP86_10531</name>
</gene>
<feature type="transmembrane region" description="Helical" evidence="2">
    <location>
        <begin position="21"/>
        <end position="42"/>
    </location>
</feature>
<dbReference type="Proteomes" id="UP000295611">
    <property type="component" value="Unassembled WGS sequence"/>
</dbReference>
<feature type="domain" description="Bacterial sugar transferase" evidence="3">
    <location>
        <begin position="16"/>
        <end position="208"/>
    </location>
</feature>
<reference evidence="4 5" key="1">
    <citation type="submission" date="2019-03" db="EMBL/GenBank/DDBJ databases">
        <title>Genomic Encyclopedia of Type Strains, Phase III (KMG-III): the genomes of soil and plant-associated and newly described type strains.</title>
        <authorList>
            <person name="Whitman W."/>
        </authorList>
    </citation>
    <scope>NUCLEOTIDE SEQUENCE [LARGE SCALE GENOMIC DNA]</scope>
    <source>
        <strain evidence="4 5">CECT 8976</strain>
    </source>
</reference>
<dbReference type="PANTHER" id="PTHR30576">
    <property type="entry name" value="COLANIC BIOSYNTHESIS UDP-GLUCOSE LIPID CARRIER TRANSFERASE"/>
    <property type="match status" value="1"/>
</dbReference>
<dbReference type="Pfam" id="PF02397">
    <property type="entry name" value="Bac_transf"/>
    <property type="match status" value="1"/>
</dbReference>
<evidence type="ECO:0000256" key="2">
    <source>
        <dbReference type="SAM" id="Phobius"/>
    </source>
</evidence>
<name>A0A4R7B9B1_9NEIS</name>
<dbReference type="AlphaFoldDB" id="A0A4R7B9B1"/>
<keyword evidence="2" id="KW-0812">Transmembrane</keyword>